<feature type="domain" description="HTH marR-type" evidence="3">
    <location>
        <begin position="13"/>
        <end position="143"/>
    </location>
</feature>
<dbReference type="PRINTS" id="PR00598">
    <property type="entry name" value="HTHMARR"/>
</dbReference>
<gene>
    <name evidence="4" type="ORF">WIS52_02820</name>
</gene>
<protein>
    <submittedName>
        <fullName evidence="4">MarR family transcriptional regulator</fullName>
    </submittedName>
</protein>
<dbReference type="Gene3D" id="1.10.10.10">
    <property type="entry name" value="Winged helix-like DNA-binding domain superfamily/Winged helix DNA-binding domain"/>
    <property type="match status" value="1"/>
</dbReference>
<evidence type="ECO:0000256" key="2">
    <source>
        <dbReference type="SAM" id="MobiDB-lite"/>
    </source>
</evidence>
<keyword evidence="5" id="KW-1185">Reference proteome</keyword>
<organism evidence="4 5">
    <name type="scientific">Pseudonocardia nematodicida</name>
    <dbReference type="NCBI Taxonomy" id="1206997"/>
    <lineage>
        <taxon>Bacteria</taxon>
        <taxon>Bacillati</taxon>
        <taxon>Actinomycetota</taxon>
        <taxon>Actinomycetes</taxon>
        <taxon>Pseudonocardiales</taxon>
        <taxon>Pseudonocardiaceae</taxon>
        <taxon>Pseudonocardia</taxon>
    </lineage>
</organism>
<dbReference type="SUPFAM" id="SSF46785">
    <property type="entry name" value="Winged helix' DNA-binding domain"/>
    <property type="match status" value="1"/>
</dbReference>
<dbReference type="EMBL" id="JBEDNQ010000001">
    <property type="protein sequence ID" value="MEQ3549394.1"/>
    <property type="molecule type" value="Genomic_DNA"/>
</dbReference>
<dbReference type="InterPro" id="IPR036390">
    <property type="entry name" value="WH_DNA-bd_sf"/>
</dbReference>
<evidence type="ECO:0000313" key="4">
    <source>
        <dbReference type="EMBL" id="MEQ3549394.1"/>
    </source>
</evidence>
<dbReference type="InterPro" id="IPR039422">
    <property type="entry name" value="MarR/SlyA-like"/>
</dbReference>
<proteinExistence type="predicted"/>
<comment type="subcellular location">
    <subcellularLocation>
        <location evidence="1">Cytoplasm</location>
    </subcellularLocation>
</comment>
<reference evidence="4 5" key="1">
    <citation type="submission" date="2024-03" db="EMBL/GenBank/DDBJ databases">
        <title>Draft genome sequence of Pseudonocardia nematodicida JCM 31783.</title>
        <authorList>
            <person name="Butdee W."/>
            <person name="Duangmal K."/>
        </authorList>
    </citation>
    <scope>NUCLEOTIDE SEQUENCE [LARGE SCALE GENOMIC DNA]</scope>
    <source>
        <strain evidence="4 5">JCM 31783</strain>
    </source>
</reference>
<name>A0ABV1K6D3_9PSEU</name>
<evidence type="ECO:0000313" key="5">
    <source>
        <dbReference type="Proteomes" id="UP001494902"/>
    </source>
</evidence>
<dbReference type="PROSITE" id="PS50995">
    <property type="entry name" value="HTH_MARR_2"/>
    <property type="match status" value="1"/>
</dbReference>
<dbReference type="RefSeq" id="WP_349296472.1">
    <property type="nucleotide sequence ID" value="NZ_JBEDNQ010000001.1"/>
</dbReference>
<sequence>MEQPGTVAPLALDEQLCFALHSASRAMTGCYRPVLDLIGLTYSQYAALLVLWAEDSVPQRELGERMYLDSGTLSPMLHRLEKRGLITRSRRPDDERTVQVSVTADGRALREQALVAQERVIASTGMGIDELFRLRDDLQRLAARLRGDRPADDDDVDAGAPAGDAAPGGQPAPTG</sequence>
<dbReference type="PANTHER" id="PTHR33164:SF5">
    <property type="entry name" value="ORGANIC HYDROPEROXIDE RESISTANCE TRANSCRIPTIONAL REGULATOR"/>
    <property type="match status" value="1"/>
</dbReference>
<evidence type="ECO:0000256" key="1">
    <source>
        <dbReference type="ARBA" id="ARBA00004496"/>
    </source>
</evidence>
<feature type="region of interest" description="Disordered" evidence="2">
    <location>
        <begin position="145"/>
        <end position="175"/>
    </location>
</feature>
<dbReference type="PANTHER" id="PTHR33164">
    <property type="entry name" value="TRANSCRIPTIONAL REGULATOR, MARR FAMILY"/>
    <property type="match status" value="1"/>
</dbReference>
<dbReference type="Pfam" id="PF01047">
    <property type="entry name" value="MarR"/>
    <property type="match status" value="1"/>
</dbReference>
<dbReference type="InterPro" id="IPR036388">
    <property type="entry name" value="WH-like_DNA-bd_sf"/>
</dbReference>
<evidence type="ECO:0000259" key="3">
    <source>
        <dbReference type="PROSITE" id="PS50995"/>
    </source>
</evidence>
<dbReference type="SMART" id="SM00347">
    <property type="entry name" value="HTH_MARR"/>
    <property type="match status" value="1"/>
</dbReference>
<feature type="compositionally biased region" description="Low complexity" evidence="2">
    <location>
        <begin position="158"/>
        <end position="175"/>
    </location>
</feature>
<dbReference type="Proteomes" id="UP001494902">
    <property type="component" value="Unassembled WGS sequence"/>
</dbReference>
<dbReference type="InterPro" id="IPR000835">
    <property type="entry name" value="HTH_MarR-typ"/>
</dbReference>
<comment type="caution">
    <text evidence="4">The sequence shown here is derived from an EMBL/GenBank/DDBJ whole genome shotgun (WGS) entry which is preliminary data.</text>
</comment>
<accession>A0ABV1K6D3</accession>